<evidence type="ECO:0000259" key="1">
    <source>
        <dbReference type="Pfam" id="PF14498"/>
    </source>
</evidence>
<dbReference type="AlphaFoldDB" id="A0A8J8VYZ4"/>
<comment type="caution">
    <text evidence="4">The sequence shown here is derived from an EMBL/GenBank/DDBJ whole genome shotgun (WGS) entry which is preliminary data.</text>
</comment>
<proteinExistence type="predicted"/>
<dbReference type="PANTHER" id="PTHR31084:SF18">
    <property type="entry name" value="GLYCOSYL HYDROLASE FAMILY 95 N-TERMINAL DOMAIN-CONTAINING PROTEIN"/>
    <property type="match status" value="1"/>
</dbReference>
<dbReference type="InterPro" id="IPR049053">
    <property type="entry name" value="AFCA-like_C"/>
</dbReference>
<dbReference type="InterPro" id="IPR027414">
    <property type="entry name" value="GH95_N_dom"/>
</dbReference>
<feature type="domain" description="Glycosyl hydrolase family 95 N-terminal" evidence="1">
    <location>
        <begin position="5"/>
        <end position="244"/>
    </location>
</feature>
<organism evidence="4 5">
    <name type="scientific">Penicillium ucsense</name>
    <dbReference type="NCBI Taxonomy" id="2839758"/>
    <lineage>
        <taxon>Eukaryota</taxon>
        <taxon>Fungi</taxon>
        <taxon>Dikarya</taxon>
        <taxon>Ascomycota</taxon>
        <taxon>Pezizomycotina</taxon>
        <taxon>Eurotiomycetes</taxon>
        <taxon>Eurotiomycetidae</taxon>
        <taxon>Eurotiales</taxon>
        <taxon>Aspergillaceae</taxon>
        <taxon>Penicillium</taxon>
    </lineage>
</organism>
<dbReference type="EC" id="3.2.1.51" evidence="4"/>
<feature type="domain" description="Alpha fucosidase A-like C-terminal" evidence="2">
    <location>
        <begin position="666"/>
        <end position="713"/>
    </location>
</feature>
<dbReference type="Proteomes" id="UP000631181">
    <property type="component" value="Unassembled WGS sequence"/>
</dbReference>
<dbReference type="EMBL" id="WIWV01000080">
    <property type="protein sequence ID" value="KAF7714584.1"/>
    <property type="molecule type" value="Genomic_DNA"/>
</dbReference>
<keyword evidence="4" id="KW-0326">Glycosidase</keyword>
<dbReference type="OrthoDB" id="2848340at2759"/>
<evidence type="ECO:0000313" key="4">
    <source>
        <dbReference type="EMBL" id="KAF7714584.1"/>
    </source>
</evidence>
<dbReference type="Pfam" id="PF21307">
    <property type="entry name" value="Glyco_hydro_95_C"/>
    <property type="match status" value="1"/>
</dbReference>
<dbReference type="Pfam" id="PF14498">
    <property type="entry name" value="Glyco_hyd_65N_2"/>
    <property type="match status" value="1"/>
</dbReference>
<dbReference type="GO" id="GO:0004560">
    <property type="term" value="F:alpha-L-fucosidase activity"/>
    <property type="evidence" value="ECO:0007669"/>
    <property type="project" value="UniProtKB-EC"/>
</dbReference>
<sequence length="751" mass="84183">MSDKLWYTQPASDWNEALPIGNGRLGAIIYGRTDHELLALNEDSVWYGGPQNRTPRDALRFLPELRKAIREENHAEAERIAKLAFFANPISQRHYEPLGTLFMDFGHPLDQVSNYRRELDLERASVNVTYEFEGAIYRREAIASYPDNAIAVKVCGPRDMEYVLRLTRFSELEFETNEYLDDLSISENSIRMRFTPGGRNSNSGCCVVHVQPCPDGSVTSIGNNLIVKGSEALIFVTAQTKFRHTDPEGAAVHDLQKAAEYDASQLWDRHVKDYQSLYHRMSLQLASNLPDLPTEQKLTNGARDTSLVATYHNYSRYLLISSSRAGEKSLPANLQGIWNPSFHPAWGSKFTINVNLQMNYWSSSACNLTECERPLFELLERMSESGKRTAKLMYGCRGWTAHSCTDIWADTDPVDRWMPATVWPLGGAWLSYHIWEHFLFTQDLTFLKKMFPVLRGCVEFILDFLIEDASGTFLVTNPSVSPENSFLDLNGQKGVLCEGSTVDIQIVDALLSAFESCVKVLNLSDPMVPIARKAKARLPPMKVSPSGYLQEWAIDYGEVEPGHRHTSHLWALYPGSTILPERDPDLAQACKAVLTRRAENGGGHTGWSRAWLVNLHARLHEVDEAERHLNLLLSRSTLPNLLDNHPPFQIDGNFGGGAGIIEMLIQSHERGVIRLLPACPRSWNGSLRGVRARGGAELAFSWRDGLVYSLSINQPGPGLGVTVLCPHQTGTKSFQVMSPGQHILLNEMCES</sequence>
<dbReference type="PIRSF" id="PIRSF007663">
    <property type="entry name" value="UCP007663"/>
    <property type="match status" value="1"/>
</dbReference>
<dbReference type="PANTHER" id="PTHR31084">
    <property type="entry name" value="ALPHA-L-FUCOSIDASE 2"/>
    <property type="match status" value="1"/>
</dbReference>
<accession>A0A8J8VYZ4</accession>
<dbReference type="InterPro" id="IPR008928">
    <property type="entry name" value="6-hairpin_glycosidase_sf"/>
</dbReference>
<keyword evidence="5" id="KW-1185">Reference proteome</keyword>
<name>A0A8J8VYZ4_9EURO</name>
<dbReference type="InterPro" id="IPR012341">
    <property type="entry name" value="6hp_glycosidase-like_sf"/>
</dbReference>
<keyword evidence="4" id="KW-0378">Hydrolase</keyword>
<dbReference type="FunFam" id="1.50.10.10:FF:000028">
    <property type="entry name" value="Alpha-L-fucosidase 2"/>
    <property type="match status" value="1"/>
</dbReference>
<dbReference type="Gene3D" id="1.50.10.10">
    <property type="match status" value="1"/>
</dbReference>
<evidence type="ECO:0000259" key="3">
    <source>
        <dbReference type="Pfam" id="PF22124"/>
    </source>
</evidence>
<evidence type="ECO:0000259" key="2">
    <source>
        <dbReference type="Pfam" id="PF21307"/>
    </source>
</evidence>
<dbReference type="SUPFAM" id="SSF48208">
    <property type="entry name" value="Six-hairpin glycosidases"/>
    <property type="match status" value="1"/>
</dbReference>
<dbReference type="GO" id="GO:0005975">
    <property type="term" value="P:carbohydrate metabolic process"/>
    <property type="evidence" value="ECO:0007669"/>
    <property type="project" value="InterPro"/>
</dbReference>
<dbReference type="Pfam" id="PF22124">
    <property type="entry name" value="Glyco_hydro_95_cat"/>
    <property type="match status" value="1"/>
</dbReference>
<reference evidence="4" key="1">
    <citation type="journal article" date="2020" name="Front. Microbiol.">
        <title>Gene regulatory networks of Penicillium echinulatum 2HH and Penicillium oxalicum 114-2 inferred by a computational biology approach.</title>
        <authorList>
            <person name="Lenz A.R."/>
            <person name="Galan-Vasquez E."/>
            <person name="Balbinot E."/>
            <person name="De Abreu F.P."/>
            <person name="De Oliveira N.S."/>
            <person name="Da Rosa L.O."/>
            <person name="De Avila E Silva S."/>
            <person name="Camassola M."/>
            <person name="Dillon A.J.P."/>
            <person name="Perez-Rueda E."/>
        </authorList>
    </citation>
    <scope>NUCLEOTIDE SEQUENCE</scope>
    <source>
        <strain evidence="4">S1M29</strain>
    </source>
</reference>
<dbReference type="InterPro" id="IPR016518">
    <property type="entry name" value="Alpha-L-fucosidase"/>
</dbReference>
<dbReference type="InterPro" id="IPR054363">
    <property type="entry name" value="GH95_cat"/>
</dbReference>
<gene>
    <name evidence="4" type="ORF">PECM_008142</name>
</gene>
<evidence type="ECO:0000313" key="5">
    <source>
        <dbReference type="Proteomes" id="UP000631181"/>
    </source>
</evidence>
<protein>
    <submittedName>
        <fullName evidence="4">Alpha-L-fucosidase</fullName>
        <ecNumber evidence="4">3.2.1.51</ecNumber>
    </submittedName>
</protein>
<feature type="domain" description="Glycosyl hydrolase family 95 catalytic" evidence="3">
    <location>
        <begin position="264"/>
        <end position="664"/>
    </location>
</feature>